<sequence>MKSVVRTEMWQEIKRIMTTAVRDVCGVNKMNRKNRMRWKEYLTKRTEEKYNKYKQQRNIVKNMVKEAQNKAWQEFGEKLETVRGWGVATSRVDGDDLSSPVETPARTRNPGMLRFESSKKNWLRALSV</sequence>
<proteinExistence type="predicted"/>
<keyword evidence="2" id="KW-1185">Reference proteome</keyword>
<protein>
    <submittedName>
        <fullName evidence="1">Uncharacterized protein</fullName>
    </submittedName>
</protein>
<name>A0AA38IMZ2_9CUCU</name>
<evidence type="ECO:0000313" key="2">
    <source>
        <dbReference type="Proteomes" id="UP001168821"/>
    </source>
</evidence>
<organism evidence="1 2">
    <name type="scientific">Zophobas morio</name>
    <dbReference type="NCBI Taxonomy" id="2755281"/>
    <lineage>
        <taxon>Eukaryota</taxon>
        <taxon>Metazoa</taxon>
        <taxon>Ecdysozoa</taxon>
        <taxon>Arthropoda</taxon>
        <taxon>Hexapoda</taxon>
        <taxon>Insecta</taxon>
        <taxon>Pterygota</taxon>
        <taxon>Neoptera</taxon>
        <taxon>Endopterygota</taxon>
        <taxon>Coleoptera</taxon>
        <taxon>Polyphaga</taxon>
        <taxon>Cucujiformia</taxon>
        <taxon>Tenebrionidae</taxon>
        <taxon>Zophobas</taxon>
    </lineage>
</organism>
<dbReference type="Proteomes" id="UP001168821">
    <property type="component" value="Unassembled WGS sequence"/>
</dbReference>
<evidence type="ECO:0000313" key="1">
    <source>
        <dbReference type="EMBL" id="KAJ3656459.1"/>
    </source>
</evidence>
<comment type="caution">
    <text evidence="1">The sequence shown here is derived from an EMBL/GenBank/DDBJ whole genome shotgun (WGS) entry which is preliminary data.</text>
</comment>
<gene>
    <name evidence="1" type="ORF">Zmor_015535</name>
</gene>
<dbReference type="EMBL" id="JALNTZ010000004">
    <property type="protein sequence ID" value="KAJ3656459.1"/>
    <property type="molecule type" value="Genomic_DNA"/>
</dbReference>
<accession>A0AA38IMZ2</accession>
<dbReference type="AlphaFoldDB" id="A0AA38IMZ2"/>
<reference evidence="1" key="1">
    <citation type="journal article" date="2023" name="G3 (Bethesda)">
        <title>Whole genome assemblies of Zophobas morio and Tenebrio molitor.</title>
        <authorList>
            <person name="Kaur S."/>
            <person name="Stinson S.A."/>
            <person name="diCenzo G.C."/>
        </authorList>
    </citation>
    <scope>NUCLEOTIDE SEQUENCE</scope>
    <source>
        <strain evidence="1">QUZm001</strain>
    </source>
</reference>